<dbReference type="InterPro" id="IPR052700">
    <property type="entry name" value="Carb_kinase_PfkB-like"/>
</dbReference>
<name>A0ABU9HJQ0_9FLAO</name>
<protein>
    <submittedName>
        <fullName evidence="5">Sugar kinase</fullName>
    </submittedName>
</protein>
<organism evidence="5 6">
    <name type="scientific">Flavobacterium flavipallidum</name>
    <dbReference type="NCBI Taxonomy" id="3139140"/>
    <lineage>
        <taxon>Bacteria</taxon>
        <taxon>Pseudomonadati</taxon>
        <taxon>Bacteroidota</taxon>
        <taxon>Flavobacteriia</taxon>
        <taxon>Flavobacteriales</taxon>
        <taxon>Flavobacteriaceae</taxon>
        <taxon>Flavobacterium</taxon>
    </lineage>
</organism>
<keyword evidence="2" id="KW-0808">Transferase</keyword>
<dbReference type="RefSeq" id="WP_341699591.1">
    <property type="nucleotide sequence ID" value="NZ_JBBYHU010000006.1"/>
</dbReference>
<dbReference type="EMBL" id="JBBYHU010000006">
    <property type="protein sequence ID" value="MEL1240346.1"/>
    <property type="molecule type" value="Genomic_DNA"/>
</dbReference>
<gene>
    <name evidence="5" type="ORF">AAEO59_04730</name>
</gene>
<evidence type="ECO:0000256" key="2">
    <source>
        <dbReference type="ARBA" id="ARBA00022679"/>
    </source>
</evidence>
<evidence type="ECO:0000256" key="3">
    <source>
        <dbReference type="ARBA" id="ARBA00022777"/>
    </source>
</evidence>
<proteinExistence type="inferred from homology"/>
<evidence type="ECO:0000313" key="6">
    <source>
        <dbReference type="Proteomes" id="UP001398556"/>
    </source>
</evidence>
<dbReference type="GO" id="GO:0016301">
    <property type="term" value="F:kinase activity"/>
    <property type="evidence" value="ECO:0007669"/>
    <property type="project" value="UniProtKB-KW"/>
</dbReference>
<keyword evidence="3 5" id="KW-0418">Kinase</keyword>
<comment type="caution">
    <text evidence="5">The sequence shown here is derived from an EMBL/GenBank/DDBJ whole genome shotgun (WGS) entry which is preliminary data.</text>
</comment>
<keyword evidence="6" id="KW-1185">Reference proteome</keyword>
<dbReference type="CDD" id="cd01166">
    <property type="entry name" value="KdgK"/>
    <property type="match status" value="1"/>
</dbReference>
<dbReference type="Pfam" id="PF00294">
    <property type="entry name" value="PfkB"/>
    <property type="match status" value="1"/>
</dbReference>
<dbReference type="PANTHER" id="PTHR43320:SF2">
    <property type="entry name" value="2-DEHYDRO-3-DEOXYGLUCONOKINASE_2-DEHYDRO-3-DEOXYGALACTONOKINASE"/>
    <property type="match status" value="1"/>
</dbReference>
<sequence length="336" mass="37180">MKKKRIINFGEILLRLSPPNYSNLSKTNFFHAYYGGAEANVAASLSIFGHESIFVSAVPLNELGEGALGELRFHGVNPVVKREGNRLGVYYFQEGASEKPGKVVYDRESSSFSKLSRGTIDWQLIFKDADWFHWSGITPSLSQDLADLCEEALVAASNLGLTISVDLNYRPTLWNYGKNPVEVMPDLVKYSDLVLGGMDDSLICMGIDVTQTDTMEVVFDKWMKKYPKIKRIVSTQRYDANASSNMIGAVLWDGYTFLQSKKYKVSHIVDRIGAGDAFMAGIIHGLINWPNDNQKALDFALAASCLKHSIPGDFNLSTAQEVEALMNGASGGRVIR</sequence>
<dbReference type="InterPro" id="IPR011611">
    <property type="entry name" value="PfkB_dom"/>
</dbReference>
<dbReference type="InterPro" id="IPR029056">
    <property type="entry name" value="Ribokinase-like"/>
</dbReference>
<dbReference type="Gene3D" id="3.40.1190.20">
    <property type="match status" value="1"/>
</dbReference>
<evidence type="ECO:0000259" key="4">
    <source>
        <dbReference type="Pfam" id="PF00294"/>
    </source>
</evidence>
<accession>A0ABU9HJQ0</accession>
<dbReference type="SUPFAM" id="SSF53613">
    <property type="entry name" value="Ribokinase-like"/>
    <property type="match status" value="1"/>
</dbReference>
<evidence type="ECO:0000313" key="5">
    <source>
        <dbReference type="EMBL" id="MEL1240346.1"/>
    </source>
</evidence>
<reference evidence="5 6" key="1">
    <citation type="submission" date="2024-04" db="EMBL/GenBank/DDBJ databases">
        <title>Flavobacterium sp. DGU99 16S ribosomal RNA gene Genome sequencing and assembly.</title>
        <authorList>
            <person name="Park S."/>
        </authorList>
    </citation>
    <scope>NUCLEOTIDE SEQUENCE [LARGE SCALE GENOMIC DNA]</scope>
    <source>
        <strain evidence="5 6">DGU99</strain>
    </source>
</reference>
<evidence type="ECO:0000256" key="1">
    <source>
        <dbReference type="ARBA" id="ARBA00010688"/>
    </source>
</evidence>
<dbReference type="Proteomes" id="UP001398556">
    <property type="component" value="Unassembled WGS sequence"/>
</dbReference>
<dbReference type="PANTHER" id="PTHR43320">
    <property type="entry name" value="SUGAR KINASE"/>
    <property type="match status" value="1"/>
</dbReference>
<feature type="domain" description="Carbohydrate kinase PfkB" evidence="4">
    <location>
        <begin position="5"/>
        <end position="307"/>
    </location>
</feature>
<comment type="similarity">
    <text evidence="1">Belongs to the carbohydrate kinase PfkB family.</text>
</comment>